<dbReference type="Proteomes" id="UP000027361">
    <property type="component" value="Unassembled WGS sequence"/>
</dbReference>
<reference evidence="2 3" key="1">
    <citation type="submission" date="2014-05" db="EMBL/GenBank/DDBJ databases">
        <title>Draft genome sequence of a rare smut relative, Tilletiaria anomala UBC 951.</title>
        <authorList>
            <consortium name="DOE Joint Genome Institute"/>
            <person name="Toome M."/>
            <person name="Kuo A."/>
            <person name="Henrissat B."/>
            <person name="Lipzen A."/>
            <person name="Tritt A."/>
            <person name="Yoshinaga Y."/>
            <person name="Zane M."/>
            <person name="Barry K."/>
            <person name="Grigoriev I.V."/>
            <person name="Spatafora J.W."/>
            <person name="Aimea M.C."/>
        </authorList>
    </citation>
    <scope>NUCLEOTIDE SEQUENCE [LARGE SCALE GENOMIC DNA]</scope>
    <source>
        <strain evidence="2 3">UBC 951</strain>
    </source>
</reference>
<dbReference type="PANTHER" id="PTHR12461:SF99">
    <property type="entry name" value="BIFUNCTIONAL PEPTIDASE AND (3S)-LYSYL HYDROXYLASE JMJD7"/>
    <property type="match status" value="1"/>
</dbReference>
<dbReference type="InterPro" id="IPR041667">
    <property type="entry name" value="Cupin_8"/>
</dbReference>
<proteinExistence type="predicted"/>
<dbReference type="GeneID" id="25263275"/>
<feature type="domain" description="JmjC" evidence="1">
    <location>
        <begin position="182"/>
        <end position="406"/>
    </location>
</feature>
<comment type="caution">
    <text evidence="2">The sequence shown here is derived from an EMBL/GenBank/DDBJ whole genome shotgun (WGS) entry which is preliminary data.</text>
</comment>
<dbReference type="PANTHER" id="PTHR12461">
    <property type="entry name" value="HYPOXIA-INDUCIBLE FACTOR 1 ALPHA INHIBITOR-RELATED"/>
    <property type="match status" value="1"/>
</dbReference>
<evidence type="ECO:0000313" key="2">
    <source>
        <dbReference type="EMBL" id="KDN44249.1"/>
    </source>
</evidence>
<dbReference type="SMART" id="SM00558">
    <property type="entry name" value="JmjC"/>
    <property type="match status" value="1"/>
</dbReference>
<dbReference type="RefSeq" id="XP_013242700.1">
    <property type="nucleotide sequence ID" value="XM_013387246.1"/>
</dbReference>
<dbReference type="EMBL" id="JMSN01000053">
    <property type="protein sequence ID" value="KDN44249.1"/>
    <property type="molecule type" value="Genomic_DNA"/>
</dbReference>
<dbReference type="PROSITE" id="PS51184">
    <property type="entry name" value="JMJC"/>
    <property type="match status" value="1"/>
</dbReference>
<name>A0A066VZK8_TILAU</name>
<protein>
    <submittedName>
        <fullName evidence="2">Clavaminate synthase-like protein</fullName>
    </submittedName>
</protein>
<dbReference type="STRING" id="1037660.A0A066VZK8"/>
<dbReference type="OMA" id="YWHDMEF"/>
<gene>
    <name evidence="2" type="ORF">K437DRAFT_247899</name>
</gene>
<evidence type="ECO:0000259" key="1">
    <source>
        <dbReference type="PROSITE" id="PS51184"/>
    </source>
</evidence>
<dbReference type="Pfam" id="PF13621">
    <property type="entry name" value="Cupin_8"/>
    <property type="match status" value="1"/>
</dbReference>
<dbReference type="SUPFAM" id="SSF51197">
    <property type="entry name" value="Clavaminate synthase-like"/>
    <property type="match status" value="1"/>
</dbReference>
<dbReference type="InterPro" id="IPR014710">
    <property type="entry name" value="RmlC-like_jellyroll"/>
</dbReference>
<evidence type="ECO:0000313" key="3">
    <source>
        <dbReference type="Proteomes" id="UP000027361"/>
    </source>
</evidence>
<keyword evidence="3" id="KW-1185">Reference proteome</keyword>
<sequence length="420" mass="47519">MPSLSEDDVYETFLALAIEARELAGIVDASVVTSSPSSSSPSFSSFSHNSSFHLHEPPSALKFSRIVAEHLPALIDGVAQRHFPRAYKEWKRTSHLCSRMSGRKVKVALTPNGRADDIVIMQSMKDERQAEETRRAARCARTFDELFLALHPNDEEGKQGMVAYLQSQDSNLTSKEENLAGDFAPLLRDLQWAPSSSSASSSSYSAPPRTDIPWATEALGVAPEATNIWIGTSRSQSSMHRDHYENLFTCFRGKKTFTLYPPWENFFFEGDDVYDVYRWRLLERKEGEDTCDYVRGSALFELAKEDSPPTPWIQIDPTQPVSHPRNAKHSIYVRARASLPPIRVEVHEGQTLYLPSGWYHHVAQEEDDESDAVLQREGEGVCLCVNWWYESTVNDRWAWSSFATQMGKRVRGTFENDDVG</sequence>
<dbReference type="AlphaFoldDB" id="A0A066VZK8"/>
<dbReference type="InParanoid" id="A0A066VZK8"/>
<organism evidence="2 3">
    <name type="scientific">Tilletiaria anomala (strain ATCC 24038 / CBS 436.72 / UBC 951)</name>
    <dbReference type="NCBI Taxonomy" id="1037660"/>
    <lineage>
        <taxon>Eukaryota</taxon>
        <taxon>Fungi</taxon>
        <taxon>Dikarya</taxon>
        <taxon>Basidiomycota</taxon>
        <taxon>Ustilaginomycotina</taxon>
        <taxon>Exobasidiomycetes</taxon>
        <taxon>Georgefischeriales</taxon>
        <taxon>Tilletiariaceae</taxon>
        <taxon>Tilletiaria</taxon>
    </lineage>
</organism>
<dbReference type="HOGENOM" id="CLU_016785_6_0_1"/>
<dbReference type="InterPro" id="IPR003347">
    <property type="entry name" value="JmjC_dom"/>
</dbReference>
<dbReference type="Gene3D" id="2.60.120.10">
    <property type="entry name" value="Jelly Rolls"/>
    <property type="match status" value="1"/>
</dbReference>
<dbReference type="OrthoDB" id="424465at2759"/>
<accession>A0A066VZK8</accession>